<sequence>MKGSLALVFLFLVSSLALSSSMTELEMIENEFLTDCAKRENVSVDGISEYLMKRTNVEYKTMCALSCYFQISPGIQFVLGELKNEYGLDSCNTITRDDECEEGFKQIECYFQKFV</sequence>
<reference evidence="2" key="1">
    <citation type="journal article" date="2006" name="Genetics">
        <title>Recently evolved genes identified from Drosophila yakuba and D. erecta accessory gland expressed sequence tags.</title>
        <authorList>
            <person name="Begun D.J."/>
            <person name="Lindfors H.A."/>
            <person name="Thompson M.E."/>
            <person name="Holloway A.K."/>
        </authorList>
    </citation>
    <scope>NUCLEOTIDE SEQUENCE</scope>
    <source>
        <strain evidence="2">Cy24</strain>
    </source>
</reference>
<dbReference type="GO" id="GO:0005549">
    <property type="term" value="F:odorant binding"/>
    <property type="evidence" value="ECO:0007669"/>
    <property type="project" value="InterPro"/>
</dbReference>
<organism evidence="2">
    <name type="scientific">Drosophila yakuba</name>
    <name type="common">Fruit fly</name>
    <dbReference type="NCBI Taxonomy" id="7245"/>
    <lineage>
        <taxon>Eukaryota</taxon>
        <taxon>Metazoa</taxon>
        <taxon>Ecdysozoa</taxon>
        <taxon>Arthropoda</taxon>
        <taxon>Hexapoda</taxon>
        <taxon>Insecta</taxon>
        <taxon>Pterygota</taxon>
        <taxon>Neoptera</taxon>
        <taxon>Endopterygota</taxon>
        <taxon>Diptera</taxon>
        <taxon>Brachycera</taxon>
        <taxon>Muscomorpha</taxon>
        <taxon>Ephydroidea</taxon>
        <taxon>Drosophilidae</taxon>
        <taxon>Drosophila</taxon>
        <taxon>Sophophora</taxon>
    </lineage>
</organism>
<feature type="chain" id="PRO_5004199139" evidence="1">
    <location>
        <begin position="20"/>
        <end position="115"/>
    </location>
</feature>
<accession>Q20DH5</accession>
<feature type="signal peptide" evidence="1">
    <location>
        <begin position="1"/>
        <end position="19"/>
    </location>
</feature>
<keyword evidence="1" id="KW-0732">Signal</keyword>
<dbReference type="EMBL" id="DQ318189">
    <property type="protein sequence ID" value="ABD64404.1"/>
    <property type="molecule type" value="Genomic_DNA"/>
</dbReference>
<dbReference type="SUPFAM" id="SSF47565">
    <property type="entry name" value="Insect pheromone/odorant-binding proteins"/>
    <property type="match status" value="1"/>
</dbReference>
<gene>
    <name evidence="2" type="primary">Acp223</name>
</gene>
<dbReference type="InterPro" id="IPR036728">
    <property type="entry name" value="PBP_GOBP_sf"/>
</dbReference>
<proteinExistence type="predicted"/>
<dbReference type="AlphaFoldDB" id="Q20DH5"/>
<protein>
    <submittedName>
        <fullName evidence="2">ACP223</fullName>
    </submittedName>
</protein>
<evidence type="ECO:0000256" key="1">
    <source>
        <dbReference type="SAM" id="SignalP"/>
    </source>
</evidence>
<name>Q20DH5_DROYA</name>
<evidence type="ECO:0000313" key="2">
    <source>
        <dbReference type="EMBL" id="ABD64404.1"/>
    </source>
</evidence>